<accession>A0ACB8ZZZ4</accession>
<evidence type="ECO:0000313" key="2">
    <source>
        <dbReference type="Proteomes" id="UP001055879"/>
    </source>
</evidence>
<dbReference type="Proteomes" id="UP001055879">
    <property type="component" value="Linkage Group LG09"/>
</dbReference>
<gene>
    <name evidence="1" type="ORF">L6452_28505</name>
</gene>
<organism evidence="1 2">
    <name type="scientific">Arctium lappa</name>
    <name type="common">Greater burdock</name>
    <name type="synonym">Lappa major</name>
    <dbReference type="NCBI Taxonomy" id="4217"/>
    <lineage>
        <taxon>Eukaryota</taxon>
        <taxon>Viridiplantae</taxon>
        <taxon>Streptophyta</taxon>
        <taxon>Embryophyta</taxon>
        <taxon>Tracheophyta</taxon>
        <taxon>Spermatophyta</taxon>
        <taxon>Magnoliopsida</taxon>
        <taxon>eudicotyledons</taxon>
        <taxon>Gunneridae</taxon>
        <taxon>Pentapetalae</taxon>
        <taxon>asterids</taxon>
        <taxon>campanulids</taxon>
        <taxon>Asterales</taxon>
        <taxon>Asteraceae</taxon>
        <taxon>Carduoideae</taxon>
        <taxon>Cardueae</taxon>
        <taxon>Arctiinae</taxon>
        <taxon>Arctium</taxon>
    </lineage>
</organism>
<comment type="caution">
    <text evidence="1">The sequence shown here is derived from an EMBL/GenBank/DDBJ whole genome shotgun (WGS) entry which is preliminary data.</text>
</comment>
<sequence length="190" mass="22166">MYRNLKLNYWWSVMKLDLANYIERCVTCLQVKAEHQRPYGSLQPLSIPEWKWDNITMEFVTKLSKTLQGHDTMWVIVNRLTKCVHFLAMQETLPIEKLAKLYIDEVVSRHGVPQSIMSDRDSRFTSNFWASLQKELGTRLNMITAYHPQTDGQSERTIQTLKDMLRSCVIDFGGSCDSHLPLVEFAYNNS</sequence>
<keyword evidence="2" id="KW-1185">Reference proteome</keyword>
<name>A0ACB8ZZZ4_ARCLA</name>
<proteinExistence type="predicted"/>
<evidence type="ECO:0000313" key="1">
    <source>
        <dbReference type="EMBL" id="KAI3702753.1"/>
    </source>
</evidence>
<dbReference type="EMBL" id="CM042055">
    <property type="protein sequence ID" value="KAI3702753.1"/>
    <property type="molecule type" value="Genomic_DNA"/>
</dbReference>
<protein>
    <submittedName>
        <fullName evidence="1">Uncharacterized protein</fullName>
    </submittedName>
</protein>
<reference evidence="2" key="1">
    <citation type="journal article" date="2022" name="Mol. Ecol. Resour.">
        <title>The genomes of chicory, endive, great burdock and yacon provide insights into Asteraceae palaeo-polyploidization history and plant inulin production.</title>
        <authorList>
            <person name="Fan W."/>
            <person name="Wang S."/>
            <person name="Wang H."/>
            <person name="Wang A."/>
            <person name="Jiang F."/>
            <person name="Liu H."/>
            <person name="Zhao H."/>
            <person name="Xu D."/>
            <person name="Zhang Y."/>
        </authorList>
    </citation>
    <scope>NUCLEOTIDE SEQUENCE [LARGE SCALE GENOMIC DNA]</scope>
    <source>
        <strain evidence="2">cv. Niubang</strain>
    </source>
</reference>
<reference evidence="1 2" key="2">
    <citation type="journal article" date="2022" name="Mol. Ecol. Resour.">
        <title>The genomes of chicory, endive, great burdock and yacon provide insights into Asteraceae paleo-polyploidization history and plant inulin production.</title>
        <authorList>
            <person name="Fan W."/>
            <person name="Wang S."/>
            <person name="Wang H."/>
            <person name="Wang A."/>
            <person name="Jiang F."/>
            <person name="Liu H."/>
            <person name="Zhao H."/>
            <person name="Xu D."/>
            <person name="Zhang Y."/>
        </authorList>
    </citation>
    <scope>NUCLEOTIDE SEQUENCE [LARGE SCALE GENOMIC DNA]</scope>
    <source>
        <strain evidence="2">cv. Niubang</strain>
    </source>
</reference>